<evidence type="ECO:0000256" key="5">
    <source>
        <dbReference type="SAM" id="Coils"/>
    </source>
</evidence>
<dbReference type="InterPro" id="IPR002543">
    <property type="entry name" value="FtsK_dom"/>
</dbReference>
<dbReference type="PANTHER" id="PTHR22683">
    <property type="entry name" value="SPORULATION PROTEIN RELATED"/>
    <property type="match status" value="1"/>
</dbReference>
<feature type="coiled-coil region" evidence="5">
    <location>
        <begin position="94"/>
        <end position="132"/>
    </location>
</feature>
<reference evidence="8 9" key="1">
    <citation type="journal article" date="2015" name="PLoS ONE">
        <title>Genome Sequence of Bacillus endophyticus and Analysis of Its Companion Mechanism in the Ketogulonigenium vulgare-Bacillus Strain Consortium.</title>
        <authorList>
            <person name="Jia N."/>
            <person name="Du J."/>
            <person name="Ding M.Z."/>
            <person name="Gao F."/>
            <person name="Yuan Y.J."/>
        </authorList>
    </citation>
    <scope>NUCLEOTIDE SEQUENCE [LARGE SCALE GENOMIC DNA]</scope>
    <source>
        <strain evidence="8 9">Hbe603</strain>
    </source>
</reference>
<dbReference type="RefSeq" id="WP_046217705.1">
    <property type="nucleotide sequence ID" value="NZ_CP011974.1"/>
</dbReference>
<keyword evidence="2 4" id="KW-0547">Nucleotide-binding</keyword>
<dbReference type="Proteomes" id="UP000036202">
    <property type="component" value="Chromosome"/>
</dbReference>
<dbReference type="NCBIfam" id="TIGR03928">
    <property type="entry name" value="T7_EssCb_Firm"/>
    <property type="match status" value="1"/>
</dbReference>
<dbReference type="InterPro" id="IPR023839">
    <property type="entry name" value="Firmicutes_EssC_C"/>
</dbReference>
<evidence type="ECO:0000256" key="3">
    <source>
        <dbReference type="ARBA" id="ARBA00022840"/>
    </source>
</evidence>
<dbReference type="GO" id="GO:0003677">
    <property type="term" value="F:DNA binding"/>
    <property type="evidence" value="ECO:0007669"/>
    <property type="project" value="InterPro"/>
</dbReference>
<feature type="domain" description="FtsK" evidence="7">
    <location>
        <begin position="813"/>
        <end position="995"/>
    </location>
</feature>
<dbReference type="GO" id="GO:0005524">
    <property type="term" value="F:ATP binding"/>
    <property type="evidence" value="ECO:0007669"/>
    <property type="project" value="UniProtKB-UniRule"/>
</dbReference>
<feature type="transmembrane region" description="Helical" evidence="6">
    <location>
        <begin position="36"/>
        <end position="58"/>
    </location>
</feature>
<name>A0A0H4KZ04_9BACI</name>
<keyword evidence="6" id="KW-1133">Transmembrane helix</keyword>
<dbReference type="CDD" id="cd01127">
    <property type="entry name" value="TrwB_TraG_TraD_VirD4"/>
    <property type="match status" value="1"/>
</dbReference>
<reference evidence="9" key="2">
    <citation type="submission" date="2015-06" db="EMBL/GenBank/DDBJ databases">
        <title>Genome Sequence of Bacillus endophyticus and Analysis of its Companion Mechanism in the Ketogulonigenium vulgare-Bacillus strain Consortium.</title>
        <authorList>
            <person name="Jia N."/>
            <person name="Du J."/>
            <person name="Ding M.-Z."/>
            <person name="Gao F."/>
            <person name="Yuan Y.-J."/>
        </authorList>
    </citation>
    <scope>NUCLEOTIDE SEQUENCE [LARGE SCALE GENOMIC DNA]</scope>
    <source>
        <strain evidence="9">Hbe603</strain>
    </source>
</reference>
<feature type="binding site" evidence="4">
    <location>
        <begin position="829"/>
        <end position="836"/>
    </location>
    <ligand>
        <name>ATP</name>
        <dbReference type="ChEBI" id="CHEBI:30616"/>
    </ligand>
</feature>
<keyword evidence="9" id="KW-1185">Reference proteome</keyword>
<dbReference type="SMART" id="SM00382">
    <property type="entry name" value="AAA"/>
    <property type="match status" value="3"/>
</dbReference>
<keyword evidence="5" id="KW-0175">Coiled coil</keyword>
<dbReference type="InterPro" id="IPR027417">
    <property type="entry name" value="P-loop_NTPase"/>
</dbReference>
<dbReference type="Gene3D" id="3.40.50.300">
    <property type="entry name" value="P-loop containing nucleotide triphosphate hydrolases"/>
    <property type="match status" value="3"/>
</dbReference>
<dbReference type="PROSITE" id="PS50901">
    <property type="entry name" value="FTSK"/>
    <property type="match status" value="3"/>
</dbReference>
<dbReference type="Pfam" id="PF01580">
    <property type="entry name" value="FtsK_SpoIIIE"/>
    <property type="match status" value="3"/>
</dbReference>
<evidence type="ECO:0000256" key="6">
    <source>
        <dbReference type="SAM" id="Phobius"/>
    </source>
</evidence>
<evidence type="ECO:0000313" key="8">
    <source>
        <dbReference type="EMBL" id="AKO93578.1"/>
    </source>
</evidence>
<protein>
    <submittedName>
        <fullName evidence="8">Type VII secretion protein EssC</fullName>
    </submittedName>
</protein>
<evidence type="ECO:0000256" key="2">
    <source>
        <dbReference type="ARBA" id="ARBA00022741"/>
    </source>
</evidence>
<evidence type="ECO:0000256" key="4">
    <source>
        <dbReference type="PROSITE-ProRule" id="PRU00289"/>
    </source>
</evidence>
<organism evidence="8 9">
    <name type="scientific">Priestia filamentosa</name>
    <dbReference type="NCBI Taxonomy" id="1402861"/>
    <lineage>
        <taxon>Bacteria</taxon>
        <taxon>Bacillati</taxon>
        <taxon>Bacillota</taxon>
        <taxon>Bacilli</taxon>
        <taxon>Bacillales</taxon>
        <taxon>Bacillaceae</taxon>
        <taxon>Priestia</taxon>
    </lineage>
</organism>
<dbReference type="EMBL" id="CP011974">
    <property type="protein sequence ID" value="AKO93578.1"/>
    <property type="molecule type" value="Genomic_DNA"/>
</dbReference>
<keyword evidence="3 4" id="KW-0067">ATP-binding</keyword>
<proteinExistence type="predicted"/>
<dbReference type="PANTHER" id="PTHR22683:SF1">
    <property type="entry name" value="TYPE VII SECRETION SYSTEM PROTEIN ESSC"/>
    <property type="match status" value="1"/>
</dbReference>
<feature type="binding site" evidence="4">
    <location>
        <begin position="1111"/>
        <end position="1118"/>
    </location>
    <ligand>
        <name>ATP</name>
        <dbReference type="ChEBI" id="CHEBI:30616"/>
    </ligand>
</feature>
<keyword evidence="6" id="KW-0812">Transmembrane</keyword>
<dbReference type="KEGG" id="beo:BEH_16770"/>
<evidence type="ECO:0000259" key="7">
    <source>
        <dbReference type="PROSITE" id="PS50901"/>
    </source>
</evidence>
<feature type="domain" description="FtsK" evidence="7">
    <location>
        <begin position="468"/>
        <end position="666"/>
    </location>
</feature>
<dbReference type="SUPFAM" id="SSF52540">
    <property type="entry name" value="P-loop containing nucleoside triphosphate hydrolases"/>
    <property type="match status" value="3"/>
</dbReference>
<dbReference type="InterPro" id="IPR050206">
    <property type="entry name" value="FtsK/SpoIIIE/SftA"/>
</dbReference>
<feature type="transmembrane region" description="Helical" evidence="6">
    <location>
        <begin position="70"/>
        <end position="91"/>
    </location>
</feature>
<keyword evidence="6" id="KW-0472">Membrane</keyword>
<sequence>MRKSPYFKRSPRLKLALPTGKMVVHSPKQEPQEPKFSFESMVIPIFLTAATVGIMFWLSKTVMNNSMYPIFMLAMSVPMIGSYTATIVMHFRKKKAYRNEVETLHREYLEQIEKHQKEIEDIRADQEAFLRQHNPHPDHCLERIHQRQSTLWERTPQTDDFLELRVGIGKRPFQMEIEVPNQQGYDVNPLIAEAQKLQEHYREVVGVPVTIPLKEKRVVGLVGDRAEILNLARVLSLQLVTHHSPEEVKVVSNYSEEEEEEWSWMRWLPHTWSPGRKLRYMAKGQEETTELFETLYSMLNIRRLEKGADNKKEAHVPEFVFFLSDLTLLEDDPLLPLLLNQEEEIGACTFLMSPEKETLPMECELIIEVKNGVAKLYETFAGEDEIQYFTGSEKVAIDQFSLKEAKEMARASAPLRVKESASINVPNVLTFLSMYEKQRVEELNVLDRWNENRYPLTLPVIIGVREGNKPVFLNIHDKIEKGGHGPHGLMAGTTGSGKSEVIQSIILSLALTYHPHELSFMLIDYKGGGMSNTFDGLPHVVAAITNLEDPNLIQRAKTSLRAELERRQKLFNKAGNLQHIDEYFKSDWRFKEPLPHLFIVIDEFAQLKKEQPEFMDELVSIAAIGRTLGVHLLLATQKPTGVVNDKIWSNSRFKVCLRVQDETDSREMIKIPNAADINVPGRGYFQVGNNEVLEYFQSAWSGAPYHPEKEEQERQIEIAKIELNGARSYYEAPKSEKETEQKQINALIHYISNEAKLASVEPLQGPWQPPLPQSLPITDLIESEKWSVERWKEKKEGLMITSGLIDDVRNQTQFPISIDLEAGHFLIYGMPGSGKTYFLQSALLSLFFNYAPSELNAYIIDFSRQFHDFNYFPHVGDVIGEEQEEKMMRLFKFLQKELRLRISLFSEHGVSSPVNYRRLTGEELPAIVVAIDGYATFRKTFEAENEQFEYLLRDGAKYGIYFITSINQANDMYERYRNNFQSAVAFELADRSDFHFAVGRPDFAATDLPPGRGFIKGSTPPYMFQAATPYEGEDELEKMKFLQSWGKRMKEESKGSEAFSIPLVPKLVTLKDLYNRRDRIKPKTLPFGLEKEDLNVLSLNIEEENHIIVSGRVESGKTALLQTLILGMGRQFRSDEIDIYLIELEPKRNGMLTLASLPHVKGYATDLTQANELFDEIERELSTREGASLDFGSFQDEEGPTYKPLIIVVDDGENFMSQVSMDFNIKPKLESITKTARQKNVHFIFAGSVGGFTAYGHDTWFVNLKKKFTGILLGSTMSNDLYFFNMRLTHSETDRELPAGEGFIIRGQHEKIKAALPFLDKEEQKSLLTKLSKTEEFVE</sequence>
<dbReference type="PATRIC" id="fig|135735.6.peg.3566"/>
<dbReference type="InterPro" id="IPR003593">
    <property type="entry name" value="AAA+_ATPase"/>
</dbReference>
<dbReference type="GO" id="GO:0016020">
    <property type="term" value="C:membrane"/>
    <property type="evidence" value="ECO:0007669"/>
    <property type="project" value="UniProtKB-SubCell"/>
</dbReference>
<feature type="domain" description="FtsK" evidence="7">
    <location>
        <begin position="1094"/>
        <end position="1283"/>
    </location>
</feature>
<feature type="binding site" evidence="4">
    <location>
        <begin position="492"/>
        <end position="499"/>
    </location>
    <ligand>
        <name>ATP</name>
        <dbReference type="ChEBI" id="CHEBI:30616"/>
    </ligand>
</feature>
<gene>
    <name evidence="8" type="ORF">BEH_16770</name>
</gene>
<evidence type="ECO:0000313" key="9">
    <source>
        <dbReference type="Proteomes" id="UP000036202"/>
    </source>
</evidence>
<dbReference type="OrthoDB" id="9807790at2"/>
<accession>A0A0H4KZ04</accession>
<keyword evidence="1" id="KW-0677">Repeat</keyword>
<evidence type="ECO:0000256" key="1">
    <source>
        <dbReference type="ARBA" id="ARBA00022737"/>
    </source>
</evidence>